<dbReference type="NCBIfam" id="TIGR00254">
    <property type="entry name" value="GGDEF"/>
    <property type="match status" value="1"/>
</dbReference>
<dbReference type="PANTHER" id="PTHR45138">
    <property type="entry name" value="REGULATORY COMPONENTS OF SENSORY TRANSDUCTION SYSTEM"/>
    <property type="match status" value="1"/>
</dbReference>
<dbReference type="CDD" id="cd01949">
    <property type="entry name" value="GGDEF"/>
    <property type="match status" value="1"/>
</dbReference>
<dbReference type="FunFam" id="3.30.70.270:FF:000001">
    <property type="entry name" value="Diguanylate cyclase domain protein"/>
    <property type="match status" value="1"/>
</dbReference>
<organism evidence="2">
    <name type="scientific">bioreactor metagenome</name>
    <dbReference type="NCBI Taxonomy" id="1076179"/>
    <lineage>
        <taxon>unclassified sequences</taxon>
        <taxon>metagenomes</taxon>
        <taxon>ecological metagenomes</taxon>
    </lineage>
</organism>
<evidence type="ECO:0000259" key="1">
    <source>
        <dbReference type="PROSITE" id="PS50887"/>
    </source>
</evidence>
<dbReference type="EMBL" id="VSSQ01025983">
    <property type="protein sequence ID" value="MPM74464.1"/>
    <property type="molecule type" value="Genomic_DNA"/>
</dbReference>
<dbReference type="InterPro" id="IPR050469">
    <property type="entry name" value="Diguanylate_Cyclase"/>
</dbReference>
<dbReference type="Pfam" id="PF00990">
    <property type="entry name" value="GGDEF"/>
    <property type="match status" value="1"/>
</dbReference>
<accession>A0A645CC10</accession>
<dbReference type="InterPro" id="IPR029787">
    <property type="entry name" value="Nucleotide_cyclase"/>
</dbReference>
<feature type="domain" description="GGDEF" evidence="1">
    <location>
        <begin position="111"/>
        <end position="253"/>
    </location>
</feature>
<dbReference type="InterPro" id="IPR000160">
    <property type="entry name" value="GGDEF_dom"/>
</dbReference>
<dbReference type="PROSITE" id="PS50887">
    <property type="entry name" value="GGDEF"/>
    <property type="match status" value="1"/>
</dbReference>
<dbReference type="SMART" id="SM00267">
    <property type="entry name" value="GGDEF"/>
    <property type="match status" value="1"/>
</dbReference>
<dbReference type="AlphaFoldDB" id="A0A645CC10"/>
<gene>
    <name evidence="2" type="ORF">SDC9_121452</name>
</gene>
<protein>
    <recommendedName>
        <fullName evidence="1">GGDEF domain-containing protein</fullName>
    </recommendedName>
</protein>
<dbReference type="SUPFAM" id="SSF55073">
    <property type="entry name" value="Nucleotide cyclase"/>
    <property type="match status" value="1"/>
</dbReference>
<comment type="caution">
    <text evidence="2">The sequence shown here is derived from an EMBL/GenBank/DDBJ whole genome shotgun (WGS) entry which is preliminary data.</text>
</comment>
<dbReference type="InterPro" id="IPR043128">
    <property type="entry name" value="Rev_trsase/Diguanyl_cyclase"/>
</dbReference>
<dbReference type="PANTHER" id="PTHR45138:SF9">
    <property type="entry name" value="DIGUANYLATE CYCLASE DGCM-RELATED"/>
    <property type="match status" value="1"/>
</dbReference>
<dbReference type="Gene3D" id="3.30.70.270">
    <property type="match status" value="1"/>
</dbReference>
<reference evidence="2" key="1">
    <citation type="submission" date="2019-08" db="EMBL/GenBank/DDBJ databases">
        <authorList>
            <person name="Kucharzyk K."/>
            <person name="Murdoch R.W."/>
            <person name="Higgins S."/>
            <person name="Loffler F."/>
        </authorList>
    </citation>
    <scope>NUCLEOTIDE SEQUENCE</scope>
</reference>
<sequence>MVILALAFIPLFNLKEILFYTTIYFGVHLILVCQMDVPPFIYQEMTILAGLTCYAAALQHRSLLQTFISQQKLLAMNDQLNVIANTDQLTNLLNRRGLEEHLQNNEEHHFGYYSMILIDIDLFKLYNDTYFHQAGDHCLQQVAESIKKAVINITDIISRHGGEEFLILADNLDETQLIALASKIRNAVYDLRIKMNDEPESPYLSISSGLCQKKLAPGMAVDNELVSEMFCEADQQLYLAKSHGRNCIYFNNKIYY</sequence>
<proteinExistence type="predicted"/>
<name>A0A645CC10_9ZZZZ</name>
<dbReference type="GO" id="GO:0052621">
    <property type="term" value="F:diguanylate cyclase activity"/>
    <property type="evidence" value="ECO:0007669"/>
    <property type="project" value="TreeGrafter"/>
</dbReference>
<evidence type="ECO:0000313" key="2">
    <source>
        <dbReference type="EMBL" id="MPM74464.1"/>
    </source>
</evidence>